<evidence type="ECO:0000313" key="2">
    <source>
        <dbReference type="Proteomes" id="UP000613740"/>
    </source>
</evidence>
<organism evidence="1 2">
    <name type="scientific">Chlamydomonas schloesseri</name>
    <dbReference type="NCBI Taxonomy" id="2026947"/>
    <lineage>
        <taxon>Eukaryota</taxon>
        <taxon>Viridiplantae</taxon>
        <taxon>Chlorophyta</taxon>
        <taxon>core chlorophytes</taxon>
        <taxon>Chlorophyceae</taxon>
        <taxon>CS clade</taxon>
        <taxon>Chlamydomonadales</taxon>
        <taxon>Chlamydomonadaceae</taxon>
        <taxon>Chlamydomonas</taxon>
    </lineage>
</organism>
<gene>
    <name evidence="1" type="ORF">HYH02_011058</name>
</gene>
<accession>A0A835T2M5</accession>
<reference evidence="1" key="1">
    <citation type="journal article" date="2020" name="bioRxiv">
        <title>Comparative genomics of Chlamydomonas.</title>
        <authorList>
            <person name="Craig R.J."/>
            <person name="Hasan A.R."/>
            <person name="Ness R.W."/>
            <person name="Keightley P.D."/>
        </authorList>
    </citation>
    <scope>NUCLEOTIDE SEQUENCE</scope>
    <source>
        <strain evidence="1">CCAP 11/173</strain>
    </source>
</reference>
<evidence type="ECO:0000313" key="1">
    <source>
        <dbReference type="EMBL" id="KAG2437678.1"/>
    </source>
</evidence>
<dbReference type="SUPFAM" id="SSF50370">
    <property type="entry name" value="Ricin B-like lectins"/>
    <property type="match status" value="1"/>
</dbReference>
<name>A0A835T2M5_9CHLO</name>
<comment type="caution">
    <text evidence="1">The sequence shown here is derived from an EMBL/GenBank/DDBJ whole genome shotgun (WGS) entry which is preliminary data.</text>
</comment>
<dbReference type="Proteomes" id="UP000613740">
    <property type="component" value="Unassembled WGS sequence"/>
</dbReference>
<dbReference type="InterPro" id="IPR035992">
    <property type="entry name" value="Ricin_B-like_lectins"/>
</dbReference>
<protein>
    <submittedName>
        <fullName evidence="1">Uncharacterized protein</fullName>
    </submittedName>
</protein>
<keyword evidence="2" id="KW-1185">Reference proteome</keyword>
<dbReference type="EMBL" id="JAEHOD010000045">
    <property type="protein sequence ID" value="KAG2437678.1"/>
    <property type="molecule type" value="Genomic_DNA"/>
</dbReference>
<dbReference type="AlphaFoldDB" id="A0A835T2M5"/>
<sequence length="347" mass="36704">MITCTAAGRASSRAIVRQTSTDLARQRSLSGENGANSSTQIFIRLAGSGDKCLAAVPARRQLVGVRGCNTSEPNQAFVLKAATGNDANLYSIASAQQPAYVLDFYVPNNTVGMWDLHGRGGSATAIQTARYPDSPTCVEPAPAGEGQQSDLRLAPCDLSNRQLFFLVAPGDMPGWRMPASPPPAPPPACPQQIPGYTLAAGFDQQGSDIVRSQFDSWSGDTNLLAAAKACDSLCDCVGLNTDGYLKRGSDNLVVDKRAEKDRCWGLYVRKSSAASRTCSPAAISQPGSDAALPDRHLGCVQDGTPRVMNLLARDEALMTRRLCSLLARSAGAGGEWAPAGREQDRVM</sequence>
<proteinExistence type="predicted"/>